<protein>
    <recommendedName>
        <fullName evidence="4">Serine protease</fullName>
    </recommendedName>
</protein>
<reference evidence="2" key="1">
    <citation type="journal article" date="2021" name="Nat. Commun.">
        <title>Genetic determinants of endophytism in the Arabidopsis root mycobiome.</title>
        <authorList>
            <person name="Mesny F."/>
            <person name="Miyauchi S."/>
            <person name="Thiergart T."/>
            <person name="Pickel B."/>
            <person name="Atanasova L."/>
            <person name="Karlsson M."/>
            <person name="Huettel B."/>
            <person name="Barry K.W."/>
            <person name="Haridas S."/>
            <person name="Chen C."/>
            <person name="Bauer D."/>
            <person name="Andreopoulos W."/>
            <person name="Pangilinan J."/>
            <person name="LaButti K."/>
            <person name="Riley R."/>
            <person name="Lipzen A."/>
            <person name="Clum A."/>
            <person name="Drula E."/>
            <person name="Henrissat B."/>
            <person name="Kohler A."/>
            <person name="Grigoriev I.V."/>
            <person name="Martin F.M."/>
            <person name="Hacquard S."/>
        </authorList>
    </citation>
    <scope>NUCLEOTIDE SEQUENCE</scope>
    <source>
        <strain evidence="2">FSSC 5 MPI-SDFR-AT-0091</strain>
    </source>
</reference>
<accession>A0A9P9KTX9</accession>
<evidence type="ECO:0008006" key="4">
    <source>
        <dbReference type="Google" id="ProtNLM"/>
    </source>
</evidence>
<proteinExistence type="predicted"/>
<feature type="compositionally biased region" description="Polar residues" evidence="1">
    <location>
        <begin position="21"/>
        <end position="34"/>
    </location>
</feature>
<dbReference type="SUPFAM" id="SSF50494">
    <property type="entry name" value="Trypsin-like serine proteases"/>
    <property type="match status" value="1"/>
</dbReference>
<evidence type="ECO:0000313" key="2">
    <source>
        <dbReference type="EMBL" id="KAH7268407.1"/>
    </source>
</evidence>
<dbReference type="Proteomes" id="UP000736672">
    <property type="component" value="Unassembled WGS sequence"/>
</dbReference>
<evidence type="ECO:0000313" key="3">
    <source>
        <dbReference type="Proteomes" id="UP000736672"/>
    </source>
</evidence>
<feature type="region of interest" description="Disordered" evidence="1">
    <location>
        <begin position="21"/>
        <end position="64"/>
    </location>
</feature>
<dbReference type="InterPro" id="IPR009003">
    <property type="entry name" value="Peptidase_S1_PA"/>
</dbReference>
<feature type="compositionally biased region" description="Low complexity" evidence="1">
    <location>
        <begin position="35"/>
        <end position="57"/>
    </location>
</feature>
<dbReference type="AlphaFoldDB" id="A0A9P9KTX9"/>
<dbReference type="OrthoDB" id="5424209at2759"/>
<keyword evidence="3" id="KW-1185">Reference proteome</keyword>
<evidence type="ECO:0000256" key="1">
    <source>
        <dbReference type="SAM" id="MobiDB-lite"/>
    </source>
</evidence>
<name>A0A9P9KTX9_FUSSL</name>
<dbReference type="EMBL" id="JAGTJS010000005">
    <property type="protein sequence ID" value="KAH7268407.1"/>
    <property type="molecule type" value="Genomic_DNA"/>
</dbReference>
<comment type="caution">
    <text evidence="2">The sequence shown here is derived from an EMBL/GenBank/DDBJ whole genome shotgun (WGS) entry which is preliminary data.</text>
</comment>
<organism evidence="2 3">
    <name type="scientific">Fusarium solani</name>
    <name type="common">Filamentous fungus</name>
    <dbReference type="NCBI Taxonomy" id="169388"/>
    <lineage>
        <taxon>Eukaryota</taxon>
        <taxon>Fungi</taxon>
        <taxon>Dikarya</taxon>
        <taxon>Ascomycota</taxon>
        <taxon>Pezizomycotina</taxon>
        <taxon>Sordariomycetes</taxon>
        <taxon>Hypocreomycetidae</taxon>
        <taxon>Hypocreales</taxon>
        <taxon>Nectriaceae</taxon>
        <taxon>Fusarium</taxon>
        <taxon>Fusarium solani species complex</taxon>
    </lineage>
</organism>
<gene>
    <name evidence="2" type="ORF">B0J15DRAFT_533815</name>
</gene>
<sequence length="473" mass="52123">MKPSKCGRSFCTTNHTFAMDRTSSATVQKMTDLTSPDQPSAQKSASSPSAAPDTAPKLISKVPGTKSEDIETNALFSDYLGLSIAPFNQPTHEGTKGLYLRRRDTGAILLLTCRRVVFGDGPGNNTLCEHKSSLEFSIECDIGWAARLEKRSNMPERTVNVDAELQHLRPSIALCEQKLRKLQELDDPASRIIGHVIFSPPYGVGTTTMGARHLRDWALIELHQHKHETELTSLRNKIFIGEEGFHTCIPATPRSVFGAQRSSLSFHQLNHATEVQDTMPEEELRDPKSATPPWDPAIVVMKHGAATGLTIGSVAEAVSVVRRTHGNVTFEYEEWCALGDKERRGEGKRKMFSAAGDSGSCVFDSFGRVVGISSGGGREEPESDGFYFTPMEWVLDDIRAHGYDHELYHRVSPTADSGDDLRSPKFGARDMLGDHLDQIPPAIQRPRGGKHPAFSSPEYELASWLALLIKLCI</sequence>